<dbReference type="NCBIfam" id="TIGR03696">
    <property type="entry name" value="Rhs_assc_core"/>
    <property type="match status" value="1"/>
</dbReference>
<evidence type="ECO:0000256" key="2">
    <source>
        <dbReference type="SAM" id="MobiDB-lite"/>
    </source>
</evidence>
<dbReference type="InterPro" id="IPR022385">
    <property type="entry name" value="Rhs_assc_core"/>
</dbReference>
<evidence type="ECO:0000313" key="4">
    <source>
        <dbReference type="EMBL" id="MBC8562228.1"/>
    </source>
</evidence>
<keyword evidence="1" id="KW-0677">Repeat</keyword>
<feature type="non-terminal residue" evidence="4">
    <location>
        <position position="1249"/>
    </location>
</feature>
<dbReference type="InterPro" id="IPR031325">
    <property type="entry name" value="RHS_repeat"/>
</dbReference>
<proteinExistence type="predicted"/>
<keyword evidence="5" id="KW-1185">Reference proteome</keyword>
<dbReference type="InterPro" id="IPR056823">
    <property type="entry name" value="TEN-like_YD-shell"/>
</dbReference>
<dbReference type="EMBL" id="JACRSX010000005">
    <property type="protein sequence ID" value="MBC8562228.1"/>
    <property type="molecule type" value="Genomic_DNA"/>
</dbReference>
<comment type="caution">
    <text evidence="4">The sequence shown here is derived from an EMBL/GenBank/DDBJ whole genome shotgun (WGS) entry which is preliminary data.</text>
</comment>
<gene>
    <name evidence="4" type="ORF">H8704_06235</name>
</gene>
<dbReference type="NCBIfam" id="TIGR01643">
    <property type="entry name" value="YD_repeat_2x"/>
    <property type="match status" value="2"/>
</dbReference>
<dbReference type="InterPro" id="IPR050708">
    <property type="entry name" value="T6SS_VgrG/RHS"/>
</dbReference>
<dbReference type="Pfam" id="PF05593">
    <property type="entry name" value="RHS_repeat"/>
    <property type="match status" value="1"/>
</dbReference>
<organism evidence="4 5">
    <name type="scientific">Jutongia huaianensis</name>
    <dbReference type="NCBI Taxonomy" id="2763668"/>
    <lineage>
        <taxon>Bacteria</taxon>
        <taxon>Bacillati</taxon>
        <taxon>Bacillota</taxon>
        <taxon>Clostridia</taxon>
        <taxon>Lachnospirales</taxon>
        <taxon>Lachnospiraceae</taxon>
        <taxon>Jutongia</taxon>
    </lineage>
</organism>
<evidence type="ECO:0000313" key="5">
    <source>
        <dbReference type="Proteomes" id="UP000606193"/>
    </source>
</evidence>
<protein>
    <recommendedName>
        <fullName evidence="3">Teneurin-like YD-shell domain-containing protein</fullName>
    </recommendedName>
</protein>
<evidence type="ECO:0000256" key="1">
    <source>
        <dbReference type="ARBA" id="ARBA00022737"/>
    </source>
</evidence>
<evidence type="ECO:0000259" key="3">
    <source>
        <dbReference type="Pfam" id="PF25023"/>
    </source>
</evidence>
<dbReference type="PANTHER" id="PTHR32305:SF15">
    <property type="entry name" value="PROTEIN RHSA-RELATED"/>
    <property type="match status" value="1"/>
</dbReference>
<accession>A0ABR7N0T9</accession>
<dbReference type="RefSeq" id="WP_249297715.1">
    <property type="nucleotide sequence ID" value="NZ_JACRSX010000005.1"/>
</dbReference>
<dbReference type="InterPro" id="IPR006530">
    <property type="entry name" value="YD"/>
</dbReference>
<dbReference type="Gene3D" id="2.180.10.10">
    <property type="entry name" value="RHS repeat-associated core"/>
    <property type="match status" value="2"/>
</dbReference>
<dbReference type="Proteomes" id="UP000606193">
    <property type="component" value="Unassembled WGS sequence"/>
</dbReference>
<feature type="domain" description="Teneurin-like YD-shell" evidence="3">
    <location>
        <begin position="711"/>
        <end position="1005"/>
    </location>
</feature>
<dbReference type="PANTHER" id="PTHR32305">
    <property type="match status" value="1"/>
</dbReference>
<name>A0ABR7N0T9_9FIRM</name>
<dbReference type="Pfam" id="PF25023">
    <property type="entry name" value="TEN_YD-shell"/>
    <property type="match status" value="1"/>
</dbReference>
<feature type="region of interest" description="Disordered" evidence="2">
    <location>
        <begin position="428"/>
        <end position="456"/>
    </location>
</feature>
<reference evidence="4 5" key="1">
    <citation type="submission" date="2020-08" db="EMBL/GenBank/DDBJ databases">
        <title>Genome public.</title>
        <authorList>
            <person name="Liu C."/>
            <person name="Sun Q."/>
        </authorList>
    </citation>
    <scope>NUCLEOTIDE SEQUENCE [LARGE SCALE GENOMIC DNA]</scope>
    <source>
        <strain evidence="4 5">NSJ-37</strain>
    </source>
</reference>
<sequence>MGTEYESKDKGYVSTDALKTMMLDEYGRTAIDIQDAFGNTIISKDEASGTWTESVYEYGTETGGQEDDPDLEQEENDRLLEERTYTFQPDEKKFIVNEDGKTIPNFYITGRGNKVLSGSKYFYDDLGEQIGSASFSNGELDAKHCTSWNFTKEDTEVIGEEDVAQTITTSYSKELNPSAYQSEVDTDNYYDQFNDDVLSESITKTVADAEGNILSETRTTIRGKNRSEVVSTYETDNFGRNVKENIVTKKQQDGKWLPIYETQTLFTYDDNGNISRTETKSRKEGEADWQTQIVKTDYDDQGNVTREYTPRGAKEGVSSNYTYDILGQMIKAEYPLEKEDGNIHYQTTITEYDTAGNVIAQNNKIDADRTARTEYSYDKRGSLVMVKNCMEDGKAQYVQYVYDIMGNKVRQFAGMTSPLTISVSEISDKNGEASGSGTEAGNAAKGSESGETREEADTFSYAGKIYRLTVNGKKKTDTIAETKYEYNEKNELVALIDPEGRKESYSYDENSNLTKTVDKNGNTLKNTYDYQNRLTEMVAKEKKTGKETAHTYTYNAYGDVETRDDTRFSYGDVSGQVTRETTKLTKNKDIVKSYAYDSADNKSAFDVTIGGENKLSLRYAYDGESKLASVTDDKGNQIVGYAYDDNGNLSERKVSGNNLTTTYTCDYQNRLTGMKNQTGSAGVVSEYSLEYLENGQKSKEVFSVLDKDGKKRSSTAAYTYDLLGRIRKETRTESEDITYSYDSNNNRKEMKVGNKITAYRYNKNDELLRTDTLNTNTEEDSVVIYKNDKNGNQLATVNRYEIPSDKKDSTYIDIDVTLGDNRLNENVVNHYNALNQLTQTLTKNYKVNYTYDAEGLRTSKTVNGEKTVFVWDGDQLVMELSDSGKVQKRYICGNDLVYADQGEGTEKQYYVKNPHGDVVQLTDESGKVIKTYEYDSFGNEVNPDRKDENPFRYCGEYYDKETDAIYLRARYYQPYLGRFLTRDTYTGDEEDSLSLHLYTYCGNDGVNRVDPSGNIWETIFDIVSLGDSIYSMCTNPSWENAGYLLWDAASLIPGVPGSYVAKVPAKTAKVAKTAAKVSKVGKGTRAASKSLRTASKAKRAKVLYKNKKYINKAKKLKVKKTKIKKVSIKINKKVARKTNKRSMYMGRTPGKSSRTGRLVIDRMKKEGKITTTKGKTCFKASDGKWYDLSKADMAHKVDAVSWWNSVGRKYGAKSKEVRKFMLNPDNYYLEHYSINRSQGPKLKQTYLPP</sequence>